<evidence type="ECO:0000313" key="3">
    <source>
        <dbReference type="EMBL" id="MDU0206422.1"/>
    </source>
</evidence>
<dbReference type="Proteomes" id="UP001260980">
    <property type="component" value="Unassembled WGS sequence"/>
</dbReference>
<keyword evidence="4" id="KW-1185">Reference proteome</keyword>
<evidence type="ECO:0000313" key="4">
    <source>
        <dbReference type="Proteomes" id="UP001260980"/>
    </source>
</evidence>
<sequence length="165" mass="18804">MKLKTKLIAITAICLVGASIFSISALAEKDVPSLKSLIKGKQAQFDDEFNKMDTMPIQSKEDQEIRNQLGNKTKSLGSEIRKLQLEADPDDTENFAKQLEESIGNLTLCVIGFKQDAVRYNDDKYLKQAEEVEKRIEKLKKGKEQYQKNEKTVKQLRKELDIPVL</sequence>
<dbReference type="RefSeq" id="WP_315956215.1">
    <property type="nucleotide sequence ID" value="NZ_JAWCUD010000025.1"/>
</dbReference>
<evidence type="ECO:0000256" key="1">
    <source>
        <dbReference type="SAM" id="Coils"/>
    </source>
</evidence>
<dbReference type="EMBL" id="JAWCUD010000025">
    <property type="protein sequence ID" value="MDU0206422.1"/>
    <property type="molecule type" value="Genomic_DNA"/>
</dbReference>
<gene>
    <name evidence="3" type="ORF">RQP52_35740</name>
</gene>
<evidence type="ECO:0000256" key="2">
    <source>
        <dbReference type="SAM" id="SignalP"/>
    </source>
</evidence>
<keyword evidence="2" id="KW-0732">Signal</keyword>
<name>A0ABU3RQG5_9BACL</name>
<organism evidence="3 4">
    <name type="scientific">Paenibacillus violae</name>
    <dbReference type="NCBI Taxonomy" id="3077234"/>
    <lineage>
        <taxon>Bacteria</taxon>
        <taxon>Bacillati</taxon>
        <taxon>Bacillota</taxon>
        <taxon>Bacilli</taxon>
        <taxon>Bacillales</taxon>
        <taxon>Paenibacillaceae</taxon>
        <taxon>Paenibacillus</taxon>
    </lineage>
</organism>
<feature type="coiled-coil region" evidence="1">
    <location>
        <begin position="122"/>
        <end position="159"/>
    </location>
</feature>
<feature type="chain" id="PRO_5045216145" evidence="2">
    <location>
        <begin position="28"/>
        <end position="165"/>
    </location>
</feature>
<reference evidence="3 4" key="1">
    <citation type="submission" date="2023-10" db="EMBL/GenBank/DDBJ databases">
        <title>Paenibacillus strain PFR10 Genome sequencing and assembly.</title>
        <authorList>
            <person name="Kim I."/>
        </authorList>
    </citation>
    <scope>NUCLEOTIDE SEQUENCE [LARGE SCALE GENOMIC DNA]</scope>
    <source>
        <strain evidence="3 4">PFR10</strain>
    </source>
</reference>
<feature type="signal peptide" evidence="2">
    <location>
        <begin position="1"/>
        <end position="27"/>
    </location>
</feature>
<protein>
    <submittedName>
        <fullName evidence="3">Uncharacterized protein</fullName>
    </submittedName>
</protein>
<accession>A0ABU3RQG5</accession>
<proteinExistence type="predicted"/>
<keyword evidence="1" id="KW-0175">Coiled coil</keyword>
<comment type="caution">
    <text evidence="3">The sequence shown here is derived from an EMBL/GenBank/DDBJ whole genome shotgun (WGS) entry which is preliminary data.</text>
</comment>